<gene>
    <name evidence="2" type="ORF">CLORAM_00221</name>
</gene>
<dbReference type="InterPro" id="IPR025517">
    <property type="entry name" value="DUF4405"/>
</dbReference>
<dbReference type="EMBL" id="ABFX02000002">
    <property type="protein sequence ID" value="EDS20128.1"/>
    <property type="molecule type" value="Genomic_DNA"/>
</dbReference>
<dbReference type="eggNOG" id="ENOG502ZTJV">
    <property type="taxonomic scope" value="Bacteria"/>
</dbReference>
<sequence>MKQKVKITTDILMILCLFILSGYQFFTQEVHEWLGMVMFILFIIHNVLNFHWYSKIIKGRYSIIRIIYLVINILVLISMLVQMYSGIVMSQYILTSLNIPGHISTVRKLHILGAYWGFILIGLHLGIHWNTLIKRIKIKKYLSINLSALSFILSMIIALYGIYAFLKRDFLTYLFLKSEFVFMNFSEFQLFFYIDYLAIISLCVFIAHYGTKILLNKRRQYNDKKSNSNNSV</sequence>
<dbReference type="Pfam" id="PF14358">
    <property type="entry name" value="DUF4405"/>
    <property type="match status" value="1"/>
</dbReference>
<evidence type="ECO:0000259" key="1">
    <source>
        <dbReference type="Pfam" id="PF14358"/>
    </source>
</evidence>
<accession>B0N0N9</accession>
<evidence type="ECO:0000313" key="3">
    <source>
        <dbReference type="Proteomes" id="UP000005798"/>
    </source>
</evidence>
<dbReference type="AlphaFoldDB" id="B0N0N9"/>
<reference evidence="2" key="1">
    <citation type="submission" date="2007-11" db="EMBL/GenBank/DDBJ databases">
        <authorList>
            <person name="Fulton L."/>
            <person name="Clifton S."/>
            <person name="Fulton B."/>
            <person name="Xu J."/>
            <person name="Minx P."/>
            <person name="Pepin K.H."/>
            <person name="Johnson M."/>
            <person name="Thiruvilangam P."/>
            <person name="Bhonagiri V."/>
            <person name="Nash W.E."/>
            <person name="Mardis E.R."/>
            <person name="Wilson R.K."/>
        </authorList>
    </citation>
    <scope>NUCLEOTIDE SEQUENCE [LARGE SCALE GENOMIC DNA]</scope>
    <source>
        <strain evidence="2">DSM 1402</strain>
    </source>
</reference>
<proteinExistence type="predicted"/>
<keyword evidence="3" id="KW-1185">Reference proteome</keyword>
<comment type="caution">
    <text evidence="2">The sequence shown here is derived from an EMBL/GenBank/DDBJ whole genome shotgun (WGS) entry which is preliminary data.</text>
</comment>
<organism evidence="2 3">
    <name type="scientific">Thomasclavelia ramosa DSM 1402</name>
    <dbReference type="NCBI Taxonomy" id="445974"/>
    <lineage>
        <taxon>Bacteria</taxon>
        <taxon>Bacillati</taxon>
        <taxon>Bacillota</taxon>
        <taxon>Erysipelotrichia</taxon>
        <taxon>Erysipelotrichales</taxon>
        <taxon>Coprobacillaceae</taxon>
        <taxon>Thomasclavelia</taxon>
    </lineage>
</organism>
<dbReference type="GO" id="GO:0022904">
    <property type="term" value="P:respiratory electron transport chain"/>
    <property type="evidence" value="ECO:0007669"/>
    <property type="project" value="InterPro"/>
</dbReference>
<name>B0N0N9_9FIRM</name>
<dbReference type="HOGENOM" id="CLU_076881_0_0_9"/>
<dbReference type="RefSeq" id="WP_003534738.1">
    <property type="nucleotide sequence ID" value="NZ_CP036346.1"/>
</dbReference>
<dbReference type="Proteomes" id="UP000005798">
    <property type="component" value="Unassembled WGS sequence"/>
</dbReference>
<protein>
    <recommendedName>
        <fullName evidence="1">Flavinylation-associated cytochrome domain-containing protein</fullName>
    </recommendedName>
</protein>
<feature type="domain" description="Flavinylation-associated cytochrome" evidence="1">
    <location>
        <begin position="70"/>
        <end position="129"/>
    </location>
</feature>
<evidence type="ECO:0000313" key="2">
    <source>
        <dbReference type="EMBL" id="EDS20128.1"/>
    </source>
</evidence>
<dbReference type="InterPro" id="IPR016174">
    <property type="entry name" value="Di-haem_cyt_TM"/>
</dbReference>
<dbReference type="GO" id="GO:0016020">
    <property type="term" value="C:membrane"/>
    <property type="evidence" value="ECO:0007669"/>
    <property type="project" value="InterPro"/>
</dbReference>
<reference evidence="2" key="2">
    <citation type="submission" date="2014-06" db="EMBL/GenBank/DDBJ databases">
        <title>Draft genome sequence of Clostridium ramosum(DSM 1402).</title>
        <authorList>
            <person name="Sudarsanam P."/>
            <person name="Ley R."/>
            <person name="Guruge J."/>
            <person name="Turnbaugh P.J."/>
            <person name="Mahowald M."/>
            <person name="Liep D."/>
            <person name="Gordon J."/>
        </authorList>
    </citation>
    <scope>NUCLEOTIDE SEQUENCE</scope>
    <source>
        <strain evidence="2">DSM 1402</strain>
    </source>
</reference>
<dbReference type="SUPFAM" id="SSF81342">
    <property type="entry name" value="Transmembrane di-heme cytochromes"/>
    <property type="match status" value="1"/>
</dbReference>